<protein>
    <submittedName>
        <fullName evidence="1">Uncharacterized protein</fullName>
    </submittedName>
</protein>
<proteinExistence type="predicted"/>
<name>W4FGC2_APHAT</name>
<dbReference type="EMBL" id="KI913224">
    <property type="protein sequence ID" value="ETV65793.1"/>
    <property type="molecule type" value="Genomic_DNA"/>
</dbReference>
<evidence type="ECO:0000313" key="1">
    <source>
        <dbReference type="EMBL" id="ETV65793.1"/>
    </source>
</evidence>
<reference evidence="1" key="1">
    <citation type="submission" date="2013-12" db="EMBL/GenBank/DDBJ databases">
        <title>The Genome Sequence of Aphanomyces astaci APO3.</title>
        <authorList>
            <consortium name="The Broad Institute Genomics Platform"/>
            <person name="Russ C."/>
            <person name="Tyler B."/>
            <person name="van West P."/>
            <person name="Dieguez-Uribeondo J."/>
            <person name="Young S.K."/>
            <person name="Zeng Q."/>
            <person name="Gargeya S."/>
            <person name="Fitzgerald M."/>
            <person name="Abouelleil A."/>
            <person name="Alvarado L."/>
            <person name="Chapman S.B."/>
            <person name="Gainer-Dewar J."/>
            <person name="Goldberg J."/>
            <person name="Griggs A."/>
            <person name="Gujja S."/>
            <person name="Hansen M."/>
            <person name="Howarth C."/>
            <person name="Imamovic A."/>
            <person name="Ireland A."/>
            <person name="Larimer J."/>
            <person name="McCowan C."/>
            <person name="Murphy C."/>
            <person name="Pearson M."/>
            <person name="Poon T.W."/>
            <person name="Priest M."/>
            <person name="Roberts A."/>
            <person name="Saif S."/>
            <person name="Shea T."/>
            <person name="Sykes S."/>
            <person name="Wortman J."/>
            <person name="Nusbaum C."/>
            <person name="Birren B."/>
        </authorList>
    </citation>
    <scope>NUCLEOTIDE SEQUENCE [LARGE SCALE GENOMIC DNA]</scope>
    <source>
        <strain evidence="1">APO3</strain>
    </source>
</reference>
<sequence length="103" mass="11116">MELWITSPLKGRLSGTLAVQLAVTRESMRWFQKPRTTAPMGCATRVRLAPSAALPSLGDTSVMQHSTFVQSTNTMSSTNTAAHQAVLALLRRGFGDNDTALLL</sequence>
<accession>W4FGC2</accession>
<dbReference type="GeneID" id="20819599"/>
<dbReference type="RefSeq" id="XP_009844768.1">
    <property type="nucleotide sequence ID" value="XM_009846466.1"/>
</dbReference>
<organism evidence="1">
    <name type="scientific">Aphanomyces astaci</name>
    <name type="common">Crayfish plague agent</name>
    <dbReference type="NCBI Taxonomy" id="112090"/>
    <lineage>
        <taxon>Eukaryota</taxon>
        <taxon>Sar</taxon>
        <taxon>Stramenopiles</taxon>
        <taxon>Oomycota</taxon>
        <taxon>Saprolegniomycetes</taxon>
        <taxon>Saprolegniales</taxon>
        <taxon>Verrucalvaceae</taxon>
        <taxon>Aphanomyces</taxon>
    </lineage>
</organism>
<gene>
    <name evidence="1" type="ORF">H257_17603</name>
</gene>
<dbReference type="VEuPathDB" id="FungiDB:H257_17603"/>
<dbReference type="AlphaFoldDB" id="W4FGC2"/>